<gene>
    <name evidence="5" type="primary">Aste57867_10570</name>
    <name evidence="4" type="ORF">As57867_010530</name>
    <name evidence="5" type="ORF">ASTE57867_10570</name>
</gene>
<feature type="chain" id="PRO_5033437054" evidence="2">
    <location>
        <begin position="23"/>
        <end position="563"/>
    </location>
</feature>
<evidence type="ECO:0000313" key="4">
    <source>
        <dbReference type="EMBL" id="KAF0698821.1"/>
    </source>
</evidence>
<protein>
    <submittedName>
        <fullName evidence="5">Aste57867_10570 protein</fullName>
    </submittedName>
</protein>
<keyword evidence="1" id="KW-0808">Transferase</keyword>
<evidence type="ECO:0000313" key="5">
    <source>
        <dbReference type="EMBL" id="VFT87443.1"/>
    </source>
</evidence>
<reference evidence="5 6" key="1">
    <citation type="submission" date="2019-03" db="EMBL/GenBank/DDBJ databases">
        <authorList>
            <person name="Gaulin E."/>
            <person name="Dumas B."/>
        </authorList>
    </citation>
    <scope>NUCLEOTIDE SEQUENCE [LARGE SCALE GENOMIC DNA]</scope>
    <source>
        <strain evidence="5">CBS 568.67</strain>
    </source>
</reference>
<dbReference type="Gene3D" id="3.40.50.2000">
    <property type="entry name" value="Glycogen Phosphorylase B"/>
    <property type="match status" value="2"/>
</dbReference>
<dbReference type="EMBL" id="VJMH01005218">
    <property type="protein sequence ID" value="KAF0698821.1"/>
    <property type="molecule type" value="Genomic_DNA"/>
</dbReference>
<keyword evidence="2" id="KW-0732">Signal</keyword>
<feature type="signal peptide" evidence="2">
    <location>
        <begin position="1"/>
        <end position="22"/>
    </location>
</feature>
<feature type="domain" description="Glycosyl transferase family 1" evidence="3">
    <location>
        <begin position="367"/>
        <end position="519"/>
    </location>
</feature>
<reference evidence="4" key="2">
    <citation type="submission" date="2019-06" db="EMBL/GenBank/DDBJ databases">
        <title>Genomics analysis of Aphanomyces spp. identifies a new class of oomycete effector associated with host adaptation.</title>
        <authorList>
            <person name="Gaulin E."/>
        </authorList>
    </citation>
    <scope>NUCLEOTIDE SEQUENCE</scope>
    <source>
        <strain evidence="4">CBS 578.67</strain>
    </source>
</reference>
<evidence type="ECO:0000259" key="3">
    <source>
        <dbReference type="Pfam" id="PF00534"/>
    </source>
</evidence>
<dbReference type="InterPro" id="IPR001296">
    <property type="entry name" value="Glyco_trans_1"/>
</dbReference>
<dbReference type="CDD" id="cd03801">
    <property type="entry name" value="GT4_PimA-like"/>
    <property type="match status" value="1"/>
</dbReference>
<evidence type="ECO:0000256" key="2">
    <source>
        <dbReference type="SAM" id="SignalP"/>
    </source>
</evidence>
<accession>A0A485KR56</accession>
<dbReference type="SUPFAM" id="SSF53756">
    <property type="entry name" value="UDP-Glycosyltransferase/glycogen phosphorylase"/>
    <property type="match status" value="1"/>
</dbReference>
<evidence type="ECO:0000313" key="6">
    <source>
        <dbReference type="Proteomes" id="UP000332933"/>
    </source>
</evidence>
<dbReference type="Proteomes" id="UP000332933">
    <property type="component" value="Unassembled WGS sequence"/>
</dbReference>
<dbReference type="Pfam" id="PF00534">
    <property type="entry name" value="Glycos_transf_1"/>
    <property type="match status" value="1"/>
</dbReference>
<dbReference type="PANTHER" id="PTHR12526:SF635">
    <property type="entry name" value="GLYCOSYL TRANSFERASE GROUP 1"/>
    <property type="match status" value="1"/>
</dbReference>
<organism evidence="5 6">
    <name type="scientific">Aphanomyces stellatus</name>
    <dbReference type="NCBI Taxonomy" id="120398"/>
    <lineage>
        <taxon>Eukaryota</taxon>
        <taxon>Sar</taxon>
        <taxon>Stramenopiles</taxon>
        <taxon>Oomycota</taxon>
        <taxon>Saprolegniomycetes</taxon>
        <taxon>Saprolegniales</taxon>
        <taxon>Verrucalvaceae</taxon>
        <taxon>Aphanomyces</taxon>
    </lineage>
</organism>
<sequence>MRARAIFDVQGILFLLLIVISASDVSNDIMPSVRFVSPANGVLVDRPWIDVQYKVDGFRVPDDGTIRFHGGKLDGEIDFPGNTMTVKDLEPGTHLFTAQLMHRASNETDQTTMLGEPALLHLEAILSESQIKTQRIRPGIPTAMVALPRALKTRRRDLTICFSSTASQFDGQKKIWLDLVRSLRHSTTTNYSFEFKLFEPEIHSVTHDKLRALGVPIHNVPLTIDAVDAARFHITPGNFQSKLLLHVPDNTTDMPPYAAHVWHLLAQSLSTCHVLLFANARNIGDQVLVHGARHAGVRAIVMELANVYPVPVDVDVILGPSHYTIFHDSVTAIATTDDGRHRRRHVVPPGVNLTQFRPSPPTFRPSNSTCIVVGYVGRLAVEKSLGLLLSAMALVQHTYPCVHLRVVGDGGERAALEAIARDLSLHVTFVGGIYDVDALVRELQAMHIFANPAAQEPFCIANVEAMAVGLPLVTFGTAGVSEYAVAGVNAVFADTMTPRAFADAIAMLIARPRLRRRMGMWKRMDRPTCVDTGRAARATAERRFNWDDTAAAYDELFGRLGSG</sequence>
<dbReference type="PANTHER" id="PTHR12526">
    <property type="entry name" value="GLYCOSYLTRANSFERASE"/>
    <property type="match status" value="1"/>
</dbReference>
<evidence type="ECO:0000256" key="1">
    <source>
        <dbReference type="ARBA" id="ARBA00022676"/>
    </source>
</evidence>
<dbReference type="GO" id="GO:0016757">
    <property type="term" value="F:glycosyltransferase activity"/>
    <property type="evidence" value="ECO:0007669"/>
    <property type="project" value="UniProtKB-KW"/>
</dbReference>
<dbReference type="AlphaFoldDB" id="A0A485KR56"/>
<proteinExistence type="predicted"/>
<name>A0A485KR56_9STRA</name>
<dbReference type="OrthoDB" id="72938at2759"/>
<keyword evidence="1" id="KW-0328">Glycosyltransferase</keyword>
<keyword evidence="6" id="KW-1185">Reference proteome</keyword>
<dbReference type="EMBL" id="CAADRA010005239">
    <property type="protein sequence ID" value="VFT87443.1"/>
    <property type="molecule type" value="Genomic_DNA"/>
</dbReference>